<accession>A0A1X6MUD9</accession>
<name>A0A1X6MUD9_9APHY</name>
<sequence length="134" mass="14032">MTAIPSQSIGPITRPPISGSSQHPAPPSQNKDANSPPRTREIAPPKTGRRRSRVGMQASARQTRHVGGQMRQHEAPRGREQKPRGRARPPASGRETAPGGSPVEAVAPTGFAGRSGPWPGAGSVQGGGQWDGKR</sequence>
<dbReference type="EMBL" id="KZ110601">
    <property type="protein sequence ID" value="OSX60004.1"/>
    <property type="molecule type" value="Genomic_DNA"/>
</dbReference>
<evidence type="ECO:0000313" key="3">
    <source>
        <dbReference type="Proteomes" id="UP000194127"/>
    </source>
</evidence>
<dbReference type="RefSeq" id="XP_024336798.1">
    <property type="nucleotide sequence ID" value="XM_024481141.1"/>
</dbReference>
<feature type="compositionally biased region" description="Gly residues" evidence="1">
    <location>
        <begin position="123"/>
        <end position="134"/>
    </location>
</feature>
<evidence type="ECO:0000256" key="1">
    <source>
        <dbReference type="SAM" id="MobiDB-lite"/>
    </source>
</evidence>
<feature type="compositionally biased region" description="Polar residues" evidence="1">
    <location>
        <begin position="18"/>
        <end position="37"/>
    </location>
</feature>
<feature type="compositionally biased region" description="Polar residues" evidence="1">
    <location>
        <begin position="1"/>
        <end position="10"/>
    </location>
</feature>
<reference evidence="2 3" key="1">
    <citation type="submission" date="2017-04" db="EMBL/GenBank/DDBJ databases">
        <title>Genome Sequence of the Model Brown-Rot Fungus Postia placenta SB12.</title>
        <authorList>
            <consortium name="DOE Joint Genome Institute"/>
            <person name="Gaskell J."/>
            <person name="Kersten P."/>
            <person name="Larrondo L.F."/>
            <person name="Canessa P."/>
            <person name="Martinez D."/>
            <person name="Hibbett D."/>
            <person name="Schmoll M."/>
            <person name="Kubicek C.P."/>
            <person name="Martinez A.T."/>
            <person name="Yadav J."/>
            <person name="Master E."/>
            <person name="Magnuson J.K."/>
            <person name="James T."/>
            <person name="Yaver D."/>
            <person name="Berka R."/>
            <person name="Labutti K."/>
            <person name="Lipzen A."/>
            <person name="Aerts A."/>
            <person name="Barry K."/>
            <person name="Henrissat B."/>
            <person name="Blanchette R."/>
            <person name="Grigoriev I."/>
            <person name="Cullen D."/>
        </authorList>
    </citation>
    <scope>NUCLEOTIDE SEQUENCE [LARGE SCALE GENOMIC DNA]</scope>
    <source>
        <strain evidence="2 3">MAD-698-R-SB12</strain>
    </source>
</reference>
<feature type="region of interest" description="Disordered" evidence="1">
    <location>
        <begin position="1"/>
        <end position="134"/>
    </location>
</feature>
<dbReference type="AlphaFoldDB" id="A0A1X6MUD9"/>
<feature type="compositionally biased region" description="Basic and acidic residues" evidence="1">
    <location>
        <begin position="71"/>
        <end position="83"/>
    </location>
</feature>
<keyword evidence="3" id="KW-1185">Reference proteome</keyword>
<gene>
    <name evidence="2" type="ORF">POSPLADRAFT_1059297</name>
</gene>
<evidence type="ECO:0000313" key="2">
    <source>
        <dbReference type="EMBL" id="OSX60004.1"/>
    </source>
</evidence>
<proteinExistence type="predicted"/>
<dbReference type="Proteomes" id="UP000194127">
    <property type="component" value="Unassembled WGS sequence"/>
</dbReference>
<organism evidence="2 3">
    <name type="scientific">Postia placenta MAD-698-R-SB12</name>
    <dbReference type="NCBI Taxonomy" id="670580"/>
    <lineage>
        <taxon>Eukaryota</taxon>
        <taxon>Fungi</taxon>
        <taxon>Dikarya</taxon>
        <taxon>Basidiomycota</taxon>
        <taxon>Agaricomycotina</taxon>
        <taxon>Agaricomycetes</taxon>
        <taxon>Polyporales</taxon>
        <taxon>Adustoporiaceae</taxon>
        <taxon>Rhodonia</taxon>
    </lineage>
</organism>
<protein>
    <submittedName>
        <fullName evidence="2">Uncharacterized protein</fullName>
    </submittedName>
</protein>
<dbReference type="GeneID" id="36326091"/>